<accession>A0ABR8E4F8</accession>
<evidence type="ECO:0000256" key="6">
    <source>
        <dbReference type="ARBA" id="ARBA00022801"/>
    </source>
</evidence>
<dbReference type="InterPro" id="IPR001650">
    <property type="entry name" value="Helicase_C-like"/>
</dbReference>
<dbReference type="InterPro" id="IPR006474">
    <property type="entry name" value="Helicase_Cas3_CRISPR-ass_core"/>
</dbReference>
<proteinExistence type="inferred from homology"/>
<keyword evidence="7" id="KW-0347">Helicase</keyword>
<evidence type="ECO:0000256" key="8">
    <source>
        <dbReference type="ARBA" id="ARBA00022840"/>
    </source>
</evidence>
<evidence type="ECO:0000259" key="13">
    <source>
        <dbReference type="PROSITE" id="PS51643"/>
    </source>
</evidence>
<evidence type="ECO:0000256" key="10">
    <source>
        <dbReference type="ARBA" id="ARBA00038437"/>
    </source>
</evidence>
<keyword evidence="6" id="KW-0378">Hydrolase</keyword>
<dbReference type="PANTHER" id="PTHR47959:SF16">
    <property type="entry name" value="CRISPR-ASSOCIATED NUCLEASE_HELICASE CAS3-RELATED"/>
    <property type="match status" value="1"/>
</dbReference>
<dbReference type="EMBL" id="JACJSI010000408">
    <property type="protein sequence ID" value="MBD2536195.1"/>
    <property type="molecule type" value="Genomic_DNA"/>
</dbReference>
<keyword evidence="5" id="KW-0547">Nucleotide-binding</keyword>
<dbReference type="InterPro" id="IPR027417">
    <property type="entry name" value="P-loop_NTPase"/>
</dbReference>
<sequence length="790" mass="89780">MTTFTEWFVEITNGKQPFPYQKRFAEEPELPTLLNVITGAGKTATVVLGWLWRRRLHPDLSVRQTTPRRLVICLPMRTLVEQTYAEVDKWLKKDELIGEVELHLLMGGAVSQSWDICPEKDCILIGTQDQLLSRALNRGYGMSRYRWPIHFALLNNDCLWVMDEVQLMGAGLKTTAQLQGFREEFQTYGCAKSLWMSATLDPESLLTVNYRPDLSKFHTLTESDKSHPLLKERIEAKKELVKAKTTLDSDGKGYAKALAQEVIEAHTPDTLTIVICNRVSRAQEVYQELQSQGVPEKERFLIHARFRLQERQKLNKELHTFQSGILVATQAIEAGVDISALTLFTEIAPWSSIVQRVGRCNRYGEHSNNAKVYWIDIDLNQKKHISPYEKGDLVEAQELLSPLKDVGPETLSQVQSKPSDFEELIPRKHDLIQLFDTSTDLAGHDIDVSPFIRQTDDTDIAIAWRDWSGECPNIAKGALLRKELCRVSIGQAKAFLENLRKKNSNTWIWDSLQGEWKKSINIYPGMLLLVHCSNGGYSETLGFTGDFKDIPKDIADEVIKLDSNDEDHLTDTIGKYISLIVHSNDVADEVTELCKNFIEYGLNINLLERTGRWHDLGKAHEVFQKVLTQDDPDIVKGGPWAKSAQKSSIKSERPGFRHELVSALLALQEKEPFLLTYLVAAHHGKIRLTIQPLPKENKPSESNRKYARGVWDRDPFPEIDLGDGLTVKAQNLSLACMEMGEREHGESWTSQAINLLDEYGPFKLAFLETIIRIADWRASAKYNPDILHSN</sequence>
<dbReference type="SMART" id="SM00487">
    <property type="entry name" value="DEXDc"/>
    <property type="match status" value="1"/>
</dbReference>
<dbReference type="InterPro" id="IPR011545">
    <property type="entry name" value="DEAD/DEAH_box_helicase_dom"/>
</dbReference>
<dbReference type="InterPro" id="IPR006483">
    <property type="entry name" value="CRISPR-assoc_Cas3_HD"/>
</dbReference>
<evidence type="ECO:0000256" key="7">
    <source>
        <dbReference type="ARBA" id="ARBA00022806"/>
    </source>
</evidence>
<evidence type="ECO:0000256" key="9">
    <source>
        <dbReference type="ARBA" id="ARBA00023118"/>
    </source>
</evidence>
<feature type="domain" description="HD Cas3-type" evidence="13">
    <location>
        <begin position="572"/>
        <end position="777"/>
    </location>
</feature>
<dbReference type="SUPFAM" id="SSF52540">
    <property type="entry name" value="P-loop containing nucleoside triphosphate hydrolases"/>
    <property type="match status" value="1"/>
</dbReference>
<dbReference type="Pfam" id="PF18019">
    <property type="entry name" value="Cas3_HD"/>
    <property type="match status" value="1"/>
</dbReference>
<feature type="domain" description="Helicase C-terminal" evidence="12">
    <location>
        <begin position="257"/>
        <end position="407"/>
    </location>
</feature>
<dbReference type="InterPro" id="IPR050079">
    <property type="entry name" value="DEAD_box_RNA_helicase"/>
</dbReference>
<dbReference type="Proteomes" id="UP000623440">
    <property type="component" value="Unassembled WGS sequence"/>
</dbReference>
<gene>
    <name evidence="14" type="primary">cas3</name>
    <name evidence="14" type="ORF">H6G97_45615</name>
</gene>
<keyword evidence="9" id="KW-0051">Antiviral defense</keyword>
<dbReference type="PROSITE" id="PS51192">
    <property type="entry name" value="HELICASE_ATP_BIND_1"/>
    <property type="match status" value="1"/>
</dbReference>
<comment type="similarity">
    <text evidence="1">In the N-terminal section; belongs to the CRISPR-associated nuclease Cas3-HD family.</text>
</comment>
<name>A0ABR8E4F8_9NOSO</name>
<dbReference type="NCBIfam" id="TIGR01596">
    <property type="entry name" value="cas3_HD"/>
    <property type="match status" value="1"/>
</dbReference>
<keyword evidence="8" id="KW-0067">ATP-binding</keyword>
<comment type="caution">
    <text evidence="14">The sequence shown here is derived from an EMBL/GenBank/DDBJ whole genome shotgun (WGS) entry which is preliminary data.</text>
</comment>
<feature type="domain" description="Helicase ATP-binding" evidence="11">
    <location>
        <begin position="23"/>
        <end position="218"/>
    </location>
</feature>
<comment type="similarity">
    <text evidence="10">Belongs to the DEAD box helicase family.</text>
</comment>
<comment type="similarity">
    <text evidence="2">In the central section; belongs to the CRISPR-associated helicase Cas3 family.</text>
</comment>
<evidence type="ECO:0000259" key="11">
    <source>
        <dbReference type="PROSITE" id="PS51192"/>
    </source>
</evidence>
<dbReference type="SMART" id="SM00490">
    <property type="entry name" value="HELICc"/>
    <property type="match status" value="1"/>
</dbReference>
<dbReference type="Pfam" id="PF22590">
    <property type="entry name" value="Cas3-like_C_2"/>
    <property type="match status" value="1"/>
</dbReference>
<evidence type="ECO:0000256" key="5">
    <source>
        <dbReference type="ARBA" id="ARBA00022741"/>
    </source>
</evidence>
<evidence type="ECO:0000256" key="1">
    <source>
        <dbReference type="ARBA" id="ARBA00006847"/>
    </source>
</evidence>
<dbReference type="PROSITE" id="PS51643">
    <property type="entry name" value="HD_CAS3"/>
    <property type="match status" value="1"/>
</dbReference>
<protein>
    <submittedName>
        <fullName evidence="14">CRISPR-associated helicase Cas3</fullName>
    </submittedName>
</protein>
<dbReference type="PROSITE" id="PS51194">
    <property type="entry name" value="HELICASE_CTER"/>
    <property type="match status" value="1"/>
</dbReference>
<dbReference type="Pfam" id="PF00270">
    <property type="entry name" value="DEAD"/>
    <property type="match status" value="1"/>
</dbReference>
<evidence type="ECO:0000256" key="2">
    <source>
        <dbReference type="ARBA" id="ARBA00009046"/>
    </source>
</evidence>
<evidence type="ECO:0000256" key="3">
    <source>
        <dbReference type="ARBA" id="ARBA00022722"/>
    </source>
</evidence>
<dbReference type="InterPro" id="IPR014001">
    <property type="entry name" value="Helicase_ATP-bd"/>
</dbReference>
<dbReference type="InterPro" id="IPR038257">
    <property type="entry name" value="CRISPR-assoc_Cas3_HD_sf"/>
</dbReference>
<dbReference type="InterPro" id="IPR054712">
    <property type="entry name" value="Cas3-like_dom"/>
</dbReference>
<dbReference type="Gene3D" id="1.10.3210.30">
    <property type="match status" value="1"/>
</dbReference>
<evidence type="ECO:0000313" key="14">
    <source>
        <dbReference type="EMBL" id="MBD2536195.1"/>
    </source>
</evidence>
<dbReference type="RefSeq" id="WP_190946945.1">
    <property type="nucleotide sequence ID" value="NZ_JACJSI010000408.1"/>
</dbReference>
<dbReference type="PANTHER" id="PTHR47959">
    <property type="entry name" value="ATP-DEPENDENT RNA HELICASE RHLE-RELATED"/>
    <property type="match status" value="1"/>
</dbReference>
<dbReference type="Gene3D" id="3.40.50.300">
    <property type="entry name" value="P-loop containing nucleotide triphosphate hydrolases"/>
    <property type="match status" value="2"/>
</dbReference>
<organism evidence="14 15">
    <name type="scientific">Nostoc flagelliforme FACHB-838</name>
    <dbReference type="NCBI Taxonomy" id="2692904"/>
    <lineage>
        <taxon>Bacteria</taxon>
        <taxon>Bacillati</taxon>
        <taxon>Cyanobacteriota</taxon>
        <taxon>Cyanophyceae</taxon>
        <taxon>Nostocales</taxon>
        <taxon>Nostocaceae</taxon>
        <taxon>Nostoc</taxon>
    </lineage>
</organism>
<evidence type="ECO:0000259" key="12">
    <source>
        <dbReference type="PROSITE" id="PS51194"/>
    </source>
</evidence>
<evidence type="ECO:0000256" key="4">
    <source>
        <dbReference type="ARBA" id="ARBA00022723"/>
    </source>
</evidence>
<evidence type="ECO:0000313" key="15">
    <source>
        <dbReference type="Proteomes" id="UP000623440"/>
    </source>
</evidence>
<keyword evidence="3" id="KW-0540">Nuclease</keyword>
<keyword evidence="15" id="KW-1185">Reference proteome</keyword>
<reference evidence="14 15" key="1">
    <citation type="journal article" date="2020" name="ISME J.">
        <title>Comparative genomics reveals insights into cyanobacterial evolution and habitat adaptation.</title>
        <authorList>
            <person name="Chen M.Y."/>
            <person name="Teng W.K."/>
            <person name="Zhao L."/>
            <person name="Hu C.X."/>
            <person name="Zhou Y.K."/>
            <person name="Han B.P."/>
            <person name="Song L.R."/>
            <person name="Shu W.S."/>
        </authorList>
    </citation>
    <scope>NUCLEOTIDE SEQUENCE [LARGE SCALE GENOMIC DNA]</scope>
    <source>
        <strain evidence="14 15">FACHB-838</strain>
    </source>
</reference>
<dbReference type="NCBIfam" id="TIGR01587">
    <property type="entry name" value="cas3_core"/>
    <property type="match status" value="1"/>
</dbReference>
<keyword evidence="4" id="KW-0479">Metal-binding</keyword>